<keyword evidence="3" id="KW-0274">FAD</keyword>
<keyword evidence="7" id="KW-1185">Reference proteome</keyword>
<dbReference type="Proteomes" id="UP000073492">
    <property type="component" value="Unassembled WGS sequence"/>
</dbReference>
<dbReference type="OrthoDB" id="363185at2759"/>
<evidence type="ECO:0000313" key="6">
    <source>
        <dbReference type="EMBL" id="KXT10524.1"/>
    </source>
</evidence>
<dbReference type="CDD" id="cd06223">
    <property type="entry name" value="PRTases_typeI"/>
    <property type="match status" value="1"/>
</dbReference>
<dbReference type="PANTHER" id="PTHR42973">
    <property type="entry name" value="BINDING OXIDOREDUCTASE, PUTATIVE (AFU_ORTHOLOGUE AFUA_1G17690)-RELATED"/>
    <property type="match status" value="1"/>
</dbReference>
<dbReference type="InterPro" id="IPR029057">
    <property type="entry name" value="PRTase-like"/>
</dbReference>
<comment type="similarity">
    <text evidence="1">Belongs to the oxygen-dependent FAD-linked oxidoreductase family.</text>
</comment>
<evidence type="ECO:0000313" key="7">
    <source>
        <dbReference type="Proteomes" id="UP000073492"/>
    </source>
</evidence>
<dbReference type="Gene3D" id="3.40.462.20">
    <property type="match status" value="1"/>
</dbReference>
<name>A0A139I757_9PEZI</name>
<dbReference type="InterPro" id="IPR005919">
    <property type="entry name" value="Pmev_kin_anim"/>
</dbReference>
<dbReference type="Gene3D" id="3.40.50.150">
    <property type="entry name" value="Vaccinia Virus protein VP39"/>
    <property type="match status" value="1"/>
</dbReference>
<evidence type="ECO:0000256" key="1">
    <source>
        <dbReference type="ARBA" id="ARBA00005466"/>
    </source>
</evidence>
<dbReference type="PROSITE" id="PS51387">
    <property type="entry name" value="FAD_PCMH"/>
    <property type="match status" value="1"/>
</dbReference>
<evidence type="ECO:0000259" key="5">
    <source>
        <dbReference type="PROSITE" id="PS51387"/>
    </source>
</evidence>
<accession>A0A139I757</accession>
<dbReference type="GO" id="GO:0071949">
    <property type="term" value="F:FAD binding"/>
    <property type="evidence" value="ECO:0007669"/>
    <property type="project" value="InterPro"/>
</dbReference>
<feature type="domain" description="FAD-binding PCMH-type" evidence="5">
    <location>
        <begin position="301"/>
        <end position="491"/>
    </location>
</feature>
<dbReference type="GO" id="GO:0006695">
    <property type="term" value="P:cholesterol biosynthetic process"/>
    <property type="evidence" value="ECO:0007669"/>
    <property type="project" value="InterPro"/>
</dbReference>
<dbReference type="GO" id="GO:0016491">
    <property type="term" value="F:oxidoreductase activity"/>
    <property type="evidence" value="ECO:0007669"/>
    <property type="project" value="UniProtKB-KW"/>
</dbReference>
<dbReference type="InterPro" id="IPR016169">
    <property type="entry name" value="FAD-bd_PCMH_sub2"/>
</dbReference>
<evidence type="ECO:0000256" key="2">
    <source>
        <dbReference type="ARBA" id="ARBA00022630"/>
    </source>
</evidence>
<dbReference type="Pfam" id="PF04275">
    <property type="entry name" value="P-mevalo_kinase"/>
    <property type="match status" value="1"/>
</dbReference>
<dbReference type="InterPro" id="IPR027417">
    <property type="entry name" value="P-loop_NTPase"/>
</dbReference>
<dbReference type="InterPro" id="IPR016166">
    <property type="entry name" value="FAD-bd_PCMH"/>
</dbReference>
<dbReference type="GO" id="GO:0019287">
    <property type="term" value="P:isopentenyl diphosphate biosynthetic process, mevalonate pathway"/>
    <property type="evidence" value="ECO:0007669"/>
    <property type="project" value="UniProtKB-UniPathway"/>
</dbReference>
<dbReference type="Pfam" id="PF00156">
    <property type="entry name" value="Pribosyltran"/>
    <property type="match status" value="1"/>
</dbReference>
<dbReference type="STRING" id="113226.A0A139I757"/>
<dbReference type="EMBL" id="LFZO01000257">
    <property type="protein sequence ID" value="KXT10524.1"/>
    <property type="molecule type" value="Genomic_DNA"/>
</dbReference>
<dbReference type="InterPro" id="IPR000836">
    <property type="entry name" value="PRTase_dom"/>
</dbReference>
<dbReference type="PANTHER" id="PTHR42973:SF25">
    <property type="entry name" value="PHOSPHOMEVALONATE KINASE"/>
    <property type="match status" value="1"/>
</dbReference>
<evidence type="ECO:0000256" key="4">
    <source>
        <dbReference type="ARBA" id="ARBA00023002"/>
    </source>
</evidence>
<dbReference type="AlphaFoldDB" id="A0A139I757"/>
<evidence type="ECO:0000256" key="3">
    <source>
        <dbReference type="ARBA" id="ARBA00022827"/>
    </source>
</evidence>
<comment type="caution">
    <text evidence="6">The sequence shown here is derived from an EMBL/GenBank/DDBJ whole genome shotgun (WGS) entry which is preliminary data.</text>
</comment>
<dbReference type="InterPro" id="IPR036318">
    <property type="entry name" value="FAD-bd_PCMH-like_sf"/>
</dbReference>
<dbReference type="SUPFAM" id="SSF53271">
    <property type="entry name" value="PRTase-like"/>
    <property type="match status" value="1"/>
</dbReference>
<keyword evidence="2" id="KW-0285">Flavoprotein</keyword>
<gene>
    <name evidence="6" type="ORF">AC579_2362</name>
</gene>
<dbReference type="InterPro" id="IPR006094">
    <property type="entry name" value="Oxid_FAD_bind_N"/>
</dbReference>
<dbReference type="UniPathway" id="UPA00057">
    <property type="reaction ID" value="UER00099"/>
</dbReference>
<dbReference type="Pfam" id="PF01565">
    <property type="entry name" value="FAD_binding_4"/>
    <property type="match status" value="1"/>
</dbReference>
<protein>
    <recommendedName>
        <fullName evidence="5">FAD-binding PCMH-type domain-containing protein</fullName>
    </recommendedName>
</protein>
<dbReference type="InterPro" id="IPR029063">
    <property type="entry name" value="SAM-dependent_MTases_sf"/>
</dbReference>
<dbReference type="GO" id="GO:0005737">
    <property type="term" value="C:cytoplasm"/>
    <property type="evidence" value="ECO:0007669"/>
    <property type="project" value="InterPro"/>
</dbReference>
<dbReference type="InterPro" id="IPR050416">
    <property type="entry name" value="FAD-linked_Oxidoreductase"/>
</dbReference>
<dbReference type="Gene3D" id="3.40.50.2020">
    <property type="match status" value="1"/>
</dbReference>
<sequence>MATVGHLKTALRDAAAYSSRVALTQQQYSDGFEVFFQNTGLSNYHAFVVPQLSRLVYHLTKTKPSISILEIGPGPETVLGQLPVDLRRKINKYVAFEPNDIFAGKLEEYLQPKQQDETPFPDAASRPIIIRLPFNADRGTVPDSAVHENEKFDVILFCHSMYGMKPRRLLIEKAIDTLLKREGSSIVVFHRGNNLSFDGLACCDTASYPTGLLCVSDEDEELDAFAAFMAGFTVQDYAIQQQWRSICRNLSQRKDADSGKLIFNSPEIMVAFNASSATVPDLVSEMSSSNENRPIKNPEARHAHPAVVLRPTDPGQVQKCLAWASKHNLTLTVIGGSHSGQCVADNVVAIDMSAFRQTYIVPCDEDTSNATKSLIVAGAGCKAGEIIRIAMEAGLTVPLGARPSVGAGLWLQGGIGHLSRQYGLTCDAIVGAVFVSGSGQILCIGEVPHKHMDLPPDALRREDEKELLWATRGAGTNMGVLLYAVFKGFEAISFRVRNWTLSLSDELELQSRMMQLSKTAKGVSRNASVDIYLFYDSEQLKLGVTSYEILCARHSAGVTVQDASPLTTTLRQMLGHESSATVADSMALFETEMYISGMHGGHGGGKTSSFKRCVFLRNVELAEIIDMLSAAMNARPTPLCYLHLLQGGGAIADTKPDATAFGCRDWDYACVITGVWQRDEDGSDIARAATQWVYEIITQLLPLSSGVYGADLGPDPRDVTLAAHAFGPNRQRLARLKHKVDPGNVLAHACPLPKASPTPKLIIIVTGSHGVGKDYCAGVWSAYLNREGFHTRVSSISDITKREYAEATGADFNMLLGDRSYKVQHRQALTAFFQQQVRARPSLPEEHFMQVVHSRPSSDLLFITGMRDDSPVAAFSHLVPHSKLLELRVTNDTDGTINTSGHHPPDRTHTNYIGRPMESTEQEAKRLMILYLDPRLQKISDMVRITPDYPRPGVEFHDILGIAQQPHGLLQCTRLMIDRIQFVCNPTKQSAIVCCESGGFVFASALAIQINLPLALVREAGKLPPPVFSATKEASYISSKHSGIAERRAYEMSMDVVPRNGSVIVVDDVLSSGETLMAMLQLLREAEVPSDKITVIVVAEFPVHGARKRLKERGFGDVKVQSLLVFGCS</sequence>
<dbReference type="Gene3D" id="3.40.50.300">
    <property type="entry name" value="P-loop containing nucleotide triphosphate hydrolases"/>
    <property type="match status" value="1"/>
</dbReference>
<dbReference type="SUPFAM" id="SSF56176">
    <property type="entry name" value="FAD-binding/transporter-associated domain-like"/>
    <property type="match status" value="1"/>
</dbReference>
<keyword evidence="4" id="KW-0560">Oxidoreductase</keyword>
<dbReference type="GO" id="GO:0004631">
    <property type="term" value="F:phosphomevalonate kinase activity"/>
    <property type="evidence" value="ECO:0007669"/>
    <property type="project" value="InterPro"/>
</dbReference>
<dbReference type="Gene3D" id="3.30.465.10">
    <property type="match status" value="1"/>
</dbReference>
<organism evidence="6 7">
    <name type="scientific">Pseudocercospora musae</name>
    <dbReference type="NCBI Taxonomy" id="113226"/>
    <lineage>
        <taxon>Eukaryota</taxon>
        <taxon>Fungi</taxon>
        <taxon>Dikarya</taxon>
        <taxon>Ascomycota</taxon>
        <taxon>Pezizomycotina</taxon>
        <taxon>Dothideomycetes</taxon>
        <taxon>Dothideomycetidae</taxon>
        <taxon>Mycosphaerellales</taxon>
        <taxon>Mycosphaerellaceae</taxon>
        <taxon>Pseudocercospora</taxon>
    </lineage>
</organism>
<proteinExistence type="inferred from homology"/>
<reference evidence="6 7" key="1">
    <citation type="submission" date="2015-07" db="EMBL/GenBank/DDBJ databases">
        <title>Comparative genomics of the Sigatoka disease complex on banana suggests a link between parallel evolutionary changes in Pseudocercospora fijiensis and Pseudocercospora eumusae and increased virulence on the banana host.</title>
        <authorList>
            <person name="Chang T.-C."/>
            <person name="Salvucci A."/>
            <person name="Crous P.W."/>
            <person name="Stergiopoulos I."/>
        </authorList>
    </citation>
    <scope>NUCLEOTIDE SEQUENCE [LARGE SCALE GENOMIC DNA]</scope>
    <source>
        <strain evidence="6 7">CBS 116634</strain>
    </source>
</reference>